<evidence type="ECO:0000313" key="3">
    <source>
        <dbReference type="Proteomes" id="UP000094669"/>
    </source>
</evidence>
<proteinExistence type="predicted"/>
<organism evidence="2 3">
    <name type="scientific">Leptospira inadai serovar Lyme</name>
    <dbReference type="NCBI Taxonomy" id="293084"/>
    <lineage>
        <taxon>Bacteria</taxon>
        <taxon>Pseudomonadati</taxon>
        <taxon>Spirochaetota</taxon>
        <taxon>Spirochaetia</taxon>
        <taxon>Leptospirales</taxon>
        <taxon>Leptospiraceae</taxon>
        <taxon>Leptospira</taxon>
    </lineage>
</organism>
<feature type="signal peptide" evidence="1">
    <location>
        <begin position="1"/>
        <end position="19"/>
    </location>
</feature>
<dbReference type="RefSeq" id="WP_010419672.1">
    <property type="nucleotide sequence ID" value="NZ_MCRM02000002.1"/>
</dbReference>
<dbReference type="Proteomes" id="UP000094669">
    <property type="component" value="Unassembled WGS sequence"/>
</dbReference>
<evidence type="ECO:0000313" key="2">
    <source>
        <dbReference type="EMBL" id="PNV76645.1"/>
    </source>
</evidence>
<keyword evidence="3" id="KW-1185">Reference proteome</keyword>
<keyword evidence="1" id="KW-0732">Signal</keyword>
<name>A0ABX4YMY0_9LEPT</name>
<dbReference type="EMBL" id="MCRM02000002">
    <property type="protein sequence ID" value="PNV76645.1"/>
    <property type="molecule type" value="Genomic_DNA"/>
</dbReference>
<evidence type="ECO:0000256" key="1">
    <source>
        <dbReference type="SAM" id="SignalP"/>
    </source>
</evidence>
<comment type="caution">
    <text evidence="2">The sequence shown here is derived from an EMBL/GenBank/DDBJ whole genome shotgun (WGS) entry which is preliminary data.</text>
</comment>
<sequence>MKAKYLTLLTLLFFGFPIAGQSFSSTGTDAGFFDSYRLTGGNPLVPNYQYYSPDIRSEVPLTQGETETTIADRKKERDRLELRRSFLNWHQGLGLLTWGFWLATNLAGEKALSHLHREYQPLADFVLLSNPQQNLAAYNLILNASPWTGDPGGNTHKSLAGTTFTLYALTAGLAFLAPSNTLAREPGLTTIFTHKAMIWIHLPAMLALPFLGQEIPKGGPGAAHTMEVVGWTGFAAFTVSIATFYF</sequence>
<accession>A0ABX4YMY0</accession>
<reference evidence="2" key="1">
    <citation type="submission" date="2018-01" db="EMBL/GenBank/DDBJ databases">
        <title>Genomic characterization of Leptospira inadai serogroup Lyme isolated from captured rat in Brazil and comparative analysis with human reference strain.</title>
        <authorList>
            <person name="Moreno L.Z."/>
            <person name="Loureiro A.P."/>
            <person name="Miraglia F."/>
            <person name="Kremer F.S."/>
            <person name="Eslabao M.R."/>
            <person name="Dellagostin O.A."/>
            <person name="Lilenbaum W."/>
            <person name="Moreno A.M."/>
        </authorList>
    </citation>
    <scope>NUCLEOTIDE SEQUENCE [LARGE SCALE GENOMIC DNA]</scope>
    <source>
        <strain evidence="2">M34/99</strain>
    </source>
</reference>
<feature type="chain" id="PRO_5045579834" evidence="1">
    <location>
        <begin position="20"/>
        <end position="246"/>
    </location>
</feature>
<gene>
    <name evidence="2" type="ORF">BES34_003435</name>
</gene>
<protein>
    <submittedName>
        <fullName evidence="2">Uncharacterized protein</fullName>
    </submittedName>
</protein>